<dbReference type="Proteomes" id="UP000540568">
    <property type="component" value="Unassembled WGS sequence"/>
</dbReference>
<keyword evidence="9" id="KW-1185">Reference proteome</keyword>
<feature type="binding site" evidence="6">
    <location>
        <position position="196"/>
    </location>
    <ligand>
        <name>Zn(2+)</name>
        <dbReference type="ChEBI" id="CHEBI:29105"/>
        <note>catalytic</note>
    </ligand>
</feature>
<comment type="caution">
    <text evidence="8">The sequence shown here is derived from an EMBL/GenBank/DDBJ whole genome shotgun (WGS) entry which is preliminary data.</text>
</comment>
<dbReference type="Pfam" id="PF00962">
    <property type="entry name" value="A_deaminase"/>
    <property type="match status" value="1"/>
</dbReference>
<comment type="cofactor">
    <cofactor evidence="6">
        <name>Zn(2+)</name>
        <dbReference type="ChEBI" id="CHEBI:29105"/>
    </cofactor>
    <text evidence="6">Binds 1 zinc ion per subunit.</text>
</comment>
<dbReference type="PANTHER" id="PTHR43114:SF6">
    <property type="entry name" value="ADENINE DEAMINASE"/>
    <property type="match status" value="1"/>
</dbReference>
<keyword evidence="5 6" id="KW-0546">Nucleotide metabolism</keyword>
<dbReference type="EC" id="3.5.4.2" evidence="6"/>
<evidence type="ECO:0000256" key="2">
    <source>
        <dbReference type="ARBA" id="ARBA00022723"/>
    </source>
</evidence>
<dbReference type="PROSITE" id="PS00485">
    <property type="entry name" value="A_DEAMINASE"/>
    <property type="match status" value="1"/>
</dbReference>
<dbReference type="SUPFAM" id="SSF51556">
    <property type="entry name" value="Metallo-dependent hydrolases"/>
    <property type="match status" value="1"/>
</dbReference>
<feature type="binding site" evidence="6">
    <location>
        <position position="278"/>
    </location>
    <ligand>
        <name>substrate</name>
    </ligand>
</feature>
<evidence type="ECO:0000259" key="7">
    <source>
        <dbReference type="Pfam" id="PF00962"/>
    </source>
</evidence>
<evidence type="ECO:0000313" key="9">
    <source>
        <dbReference type="Proteomes" id="UP000540568"/>
    </source>
</evidence>
<dbReference type="GO" id="GO:0009117">
    <property type="term" value="P:nucleotide metabolic process"/>
    <property type="evidence" value="ECO:0007669"/>
    <property type="project" value="UniProtKB-KW"/>
</dbReference>
<dbReference type="GO" id="GO:0043103">
    <property type="term" value="P:hypoxanthine salvage"/>
    <property type="evidence" value="ECO:0007669"/>
    <property type="project" value="UniProtKB-UniRule"/>
</dbReference>
<evidence type="ECO:0000256" key="3">
    <source>
        <dbReference type="ARBA" id="ARBA00022801"/>
    </source>
</evidence>
<protein>
    <recommendedName>
        <fullName evidence="6">Adenine deaminase</fullName>
        <shortName evidence="6">ADE</shortName>
        <ecNumber evidence="6">3.5.4.2</ecNumber>
    </recommendedName>
    <alternativeName>
        <fullName evidence="6">Adenine aminohydrolase</fullName>
        <shortName evidence="6">AAH</shortName>
    </alternativeName>
</protein>
<feature type="domain" description="Adenosine deaminase" evidence="7">
    <location>
        <begin position="11"/>
        <end position="326"/>
    </location>
</feature>
<dbReference type="EMBL" id="JACGWV010000001">
    <property type="protein sequence ID" value="MBA8806902.1"/>
    <property type="molecule type" value="Genomic_DNA"/>
</dbReference>
<dbReference type="InterPro" id="IPR001365">
    <property type="entry name" value="A_deaminase_dom"/>
</dbReference>
<dbReference type="InterPro" id="IPR006330">
    <property type="entry name" value="Ado/ade_deaminase"/>
</dbReference>
<feature type="active site" description="Proton donor" evidence="6">
    <location>
        <position position="199"/>
    </location>
</feature>
<feature type="binding site" evidence="6">
    <location>
        <position position="277"/>
    </location>
    <ligand>
        <name>Zn(2+)</name>
        <dbReference type="ChEBI" id="CHEBI:29105"/>
        <note>catalytic</note>
    </ligand>
</feature>
<evidence type="ECO:0000313" key="8">
    <source>
        <dbReference type="EMBL" id="MBA8806902.1"/>
    </source>
</evidence>
<keyword evidence="2 6" id="KW-0479">Metal-binding</keyword>
<dbReference type="HAMAP" id="MF_01962">
    <property type="entry name" value="Adenine_deaminase"/>
    <property type="match status" value="1"/>
</dbReference>
<dbReference type="PANTHER" id="PTHR43114">
    <property type="entry name" value="ADENINE DEAMINASE"/>
    <property type="match status" value="1"/>
</dbReference>
<dbReference type="GO" id="GO:0000034">
    <property type="term" value="F:adenine deaminase activity"/>
    <property type="evidence" value="ECO:0007669"/>
    <property type="project" value="UniProtKB-UniRule"/>
</dbReference>
<proteinExistence type="inferred from homology"/>
<evidence type="ECO:0000256" key="5">
    <source>
        <dbReference type="ARBA" id="ARBA00023080"/>
    </source>
</evidence>
<comment type="function">
    <text evidence="6">Catalyzes the hydrolytic deamination of adenine to hypoxanthine. Plays an important role in the purine salvage pathway and in nitrogen catabolism.</text>
</comment>
<dbReference type="InterPro" id="IPR032466">
    <property type="entry name" value="Metal_Hydrolase"/>
</dbReference>
<dbReference type="AlphaFoldDB" id="A0A7W3J611"/>
<feature type="site" description="Important for catalytic activity" evidence="6">
    <location>
        <position position="220"/>
    </location>
</feature>
<keyword evidence="4 6" id="KW-0862">Zinc</keyword>
<evidence type="ECO:0000256" key="6">
    <source>
        <dbReference type="HAMAP-Rule" id="MF_01962"/>
    </source>
</evidence>
<dbReference type="GO" id="GO:0009168">
    <property type="term" value="P:purine ribonucleoside monophosphate biosynthetic process"/>
    <property type="evidence" value="ECO:0007669"/>
    <property type="project" value="InterPro"/>
</dbReference>
<dbReference type="GO" id="GO:0005829">
    <property type="term" value="C:cytosol"/>
    <property type="evidence" value="ECO:0007669"/>
    <property type="project" value="TreeGrafter"/>
</dbReference>
<dbReference type="Gene3D" id="3.20.20.140">
    <property type="entry name" value="Metal-dependent hydrolases"/>
    <property type="match status" value="1"/>
</dbReference>
<dbReference type="GO" id="GO:0006146">
    <property type="term" value="P:adenine catabolic process"/>
    <property type="evidence" value="ECO:0007669"/>
    <property type="project" value="UniProtKB-UniRule"/>
</dbReference>
<dbReference type="NCBIfam" id="TIGR01430">
    <property type="entry name" value="aden_deam"/>
    <property type="match status" value="1"/>
</dbReference>
<name>A0A7W3J611_9MICO</name>
<comment type="catalytic activity">
    <reaction evidence="6">
        <text>adenine + H2O + H(+) = hypoxanthine + NH4(+)</text>
        <dbReference type="Rhea" id="RHEA:23688"/>
        <dbReference type="ChEBI" id="CHEBI:15377"/>
        <dbReference type="ChEBI" id="CHEBI:15378"/>
        <dbReference type="ChEBI" id="CHEBI:16708"/>
        <dbReference type="ChEBI" id="CHEBI:17368"/>
        <dbReference type="ChEBI" id="CHEBI:28938"/>
        <dbReference type="EC" id="3.5.4.2"/>
    </reaction>
</comment>
<evidence type="ECO:0000256" key="4">
    <source>
        <dbReference type="ARBA" id="ARBA00022833"/>
    </source>
</evidence>
<dbReference type="RefSeq" id="WP_182614561.1">
    <property type="nucleotide sequence ID" value="NZ_BAAATF010000002.1"/>
</dbReference>
<dbReference type="GO" id="GO:0008270">
    <property type="term" value="F:zinc ion binding"/>
    <property type="evidence" value="ECO:0007669"/>
    <property type="project" value="UniProtKB-UniRule"/>
</dbReference>
<sequence length="337" mass="35689">MTTSAPSSRPPRAELHVHVEGTLEPGLAFELAARNGVALPYPDPASLRAAYDFADLGSFLELYTANMAVLRTAADFADLTRAYLTRAARAGVRHAEISFDPQAHLARGVPLEDVVGGIASVLATSAADHGVSTLLIASFHRDKPVVDALDVLDRLLATRAPIVGIGLDNAEIGYPPGLFTDLYARAREAGLRRTAHAGEEGPAANVRDALDLLHAERIDHGIAVVQDPDLLTRVAAEQVPFTVCPVSNVRLRAVPSLTEHPLPAMIEAGLLVSINSDDPPYFGAYVDDVDDAVTAALGLTRDQRAALAAASFQGSFLPRDRVVAHLADVEAWRVAGA</sequence>
<organism evidence="8 9">
    <name type="scientific">Promicromonospora sukumoe</name>
    <dbReference type="NCBI Taxonomy" id="88382"/>
    <lineage>
        <taxon>Bacteria</taxon>
        <taxon>Bacillati</taxon>
        <taxon>Actinomycetota</taxon>
        <taxon>Actinomycetes</taxon>
        <taxon>Micrococcales</taxon>
        <taxon>Promicromonosporaceae</taxon>
        <taxon>Promicromonospora</taxon>
    </lineage>
</organism>
<keyword evidence="3 6" id="KW-0378">Hydrolase</keyword>
<dbReference type="InterPro" id="IPR006650">
    <property type="entry name" value="A/AMP_deam_AS"/>
</dbReference>
<dbReference type="InterPro" id="IPR028892">
    <property type="entry name" value="ADE"/>
</dbReference>
<evidence type="ECO:0000256" key="1">
    <source>
        <dbReference type="ARBA" id="ARBA00022490"/>
    </source>
</evidence>
<comment type="similarity">
    <text evidence="6">Belongs to the metallo-dependent hydrolases superfamily. Adenosine and AMP deaminases family. Adenine deaminase type 2 subfamily.</text>
</comment>
<feature type="binding site" evidence="6">
    <location>
        <position position="16"/>
    </location>
    <ligand>
        <name>Zn(2+)</name>
        <dbReference type="ChEBI" id="CHEBI:29105"/>
        <note>catalytic</note>
    </ligand>
</feature>
<accession>A0A7W3J611</accession>
<keyword evidence="1" id="KW-0963">Cytoplasm</keyword>
<feature type="binding site" evidence="6">
    <location>
        <position position="18"/>
    </location>
    <ligand>
        <name>Zn(2+)</name>
        <dbReference type="ChEBI" id="CHEBI:29105"/>
        <note>catalytic</note>
    </ligand>
</feature>
<reference evidence="8 9" key="1">
    <citation type="submission" date="2020-07" db="EMBL/GenBank/DDBJ databases">
        <title>Sequencing the genomes of 1000 actinobacteria strains.</title>
        <authorList>
            <person name="Klenk H.-P."/>
        </authorList>
    </citation>
    <scope>NUCLEOTIDE SEQUENCE [LARGE SCALE GENOMIC DNA]</scope>
    <source>
        <strain evidence="8 9">DSM 44121</strain>
    </source>
</reference>
<gene>
    <name evidence="8" type="ORF">FHX71_000844</name>
</gene>